<name>A0ABP3X6Q1_9CLOT</name>
<protein>
    <submittedName>
        <fullName evidence="1">Uncharacterized protein</fullName>
    </submittedName>
</protein>
<keyword evidence="2" id="KW-1185">Reference proteome</keyword>
<dbReference type="RefSeq" id="WP_346026127.1">
    <property type="nucleotide sequence ID" value="NZ_BAAACO010000003.1"/>
</dbReference>
<evidence type="ECO:0000313" key="2">
    <source>
        <dbReference type="Proteomes" id="UP001501764"/>
    </source>
</evidence>
<dbReference type="EMBL" id="BAAACO010000003">
    <property type="protein sequence ID" value="GAA0860265.1"/>
    <property type="molecule type" value="Genomic_DNA"/>
</dbReference>
<reference evidence="2" key="1">
    <citation type="journal article" date="2019" name="Int. J. Syst. Evol. Microbiol.">
        <title>The Global Catalogue of Microorganisms (GCM) 10K type strain sequencing project: providing services to taxonomists for standard genome sequencing and annotation.</title>
        <authorList>
            <consortium name="The Broad Institute Genomics Platform"/>
            <consortium name="The Broad Institute Genome Sequencing Center for Infectious Disease"/>
            <person name="Wu L."/>
            <person name="Ma J."/>
        </authorList>
    </citation>
    <scope>NUCLEOTIDE SEQUENCE [LARGE SCALE GENOMIC DNA]</scope>
    <source>
        <strain evidence="2">JCM 6485</strain>
    </source>
</reference>
<comment type="caution">
    <text evidence="1">The sequence shown here is derived from an EMBL/GenBank/DDBJ whole genome shotgun (WGS) entry which is preliminary data.</text>
</comment>
<accession>A0ABP3X6Q1</accession>
<dbReference type="Proteomes" id="UP001501764">
    <property type="component" value="Unassembled WGS sequence"/>
</dbReference>
<proteinExistence type="predicted"/>
<sequence>MKKIYLKEHLLDLGNYPVEVIKSIYETTYVLNENYGENRDVDKDLGGYVLIVENIEDVKELKNGMLKDILPEYTDEIICSEGVNYTSSLFLLSSDFSVVVIADEELSKILLE</sequence>
<gene>
    <name evidence="1" type="ORF">GCM10008916_25820</name>
</gene>
<organism evidence="1 2">
    <name type="scientific">Clostridium nitritogenes</name>
    <dbReference type="NCBI Taxonomy" id="83340"/>
    <lineage>
        <taxon>Bacteria</taxon>
        <taxon>Bacillati</taxon>
        <taxon>Bacillota</taxon>
        <taxon>Clostridia</taxon>
        <taxon>Eubacteriales</taxon>
        <taxon>Clostridiaceae</taxon>
        <taxon>Clostridium</taxon>
    </lineage>
</organism>
<evidence type="ECO:0000313" key="1">
    <source>
        <dbReference type="EMBL" id="GAA0860265.1"/>
    </source>
</evidence>